<dbReference type="Proteomes" id="UP000681722">
    <property type="component" value="Unassembled WGS sequence"/>
</dbReference>
<feature type="compositionally biased region" description="Pro residues" evidence="1">
    <location>
        <begin position="9"/>
        <end position="28"/>
    </location>
</feature>
<dbReference type="EMBL" id="CAJOBC010057762">
    <property type="protein sequence ID" value="CAF4198999.1"/>
    <property type="molecule type" value="Genomic_DNA"/>
</dbReference>
<organism evidence="2 4">
    <name type="scientific">Didymodactylos carnosus</name>
    <dbReference type="NCBI Taxonomy" id="1234261"/>
    <lineage>
        <taxon>Eukaryota</taxon>
        <taxon>Metazoa</taxon>
        <taxon>Spiralia</taxon>
        <taxon>Gnathifera</taxon>
        <taxon>Rotifera</taxon>
        <taxon>Eurotatoria</taxon>
        <taxon>Bdelloidea</taxon>
        <taxon>Philodinida</taxon>
        <taxon>Philodinidae</taxon>
        <taxon>Didymodactylos</taxon>
    </lineage>
</organism>
<feature type="compositionally biased region" description="Polar residues" evidence="1">
    <location>
        <begin position="29"/>
        <end position="48"/>
    </location>
</feature>
<reference evidence="2" key="1">
    <citation type="submission" date="2021-02" db="EMBL/GenBank/DDBJ databases">
        <authorList>
            <person name="Nowell W R."/>
        </authorList>
    </citation>
    <scope>NUCLEOTIDE SEQUENCE</scope>
</reference>
<name>A0A815GJJ5_9BILA</name>
<keyword evidence="4" id="KW-1185">Reference proteome</keyword>
<dbReference type="EMBL" id="CAJNOQ010014317">
    <property type="protein sequence ID" value="CAF1339382.1"/>
    <property type="molecule type" value="Genomic_DNA"/>
</dbReference>
<protein>
    <submittedName>
        <fullName evidence="2">Uncharacterized protein</fullName>
    </submittedName>
</protein>
<gene>
    <name evidence="2" type="ORF">GPM918_LOCUS30354</name>
    <name evidence="3" type="ORF">SRO942_LOCUS30961</name>
</gene>
<proteinExistence type="predicted"/>
<evidence type="ECO:0000313" key="2">
    <source>
        <dbReference type="EMBL" id="CAF1339382.1"/>
    </source>
</evidence>
<feature type="region of interest" description="Disordered" evidence="1">
    <location>
        <begin position="99"/>
        <end position="131"/>
    </location>
</feature>
<evidence type="ECO:0000313" key="3">
    <source>
        <dbReference type="EMBL" id="CAF4198999.1"/>
    </source>
</evidence>
<accession>A0A815GJJ5</accession>
<comment type="caution">
    <text evidence="2">The sequence shown here is derived from an EMBL/GenBank/DDBJ whole genome shotgun (WGS) entry which is preliminary data.</text>
</comment>
<feature type="compositionally biased region" description="Polar residues" evidence="1">
    <location>
        <begin position="99"/>
        <end position="113"/>
    </location>
</feature>
<evidence type="ECO:0000313" key="4">
    <source>
        <dbReference type="Proteomes" id="UP000663829"/>
    </source>
</evidence>
<sequence>MCDERPDDPSPPASRDPSPPPPVPPRPPKTQNLPPTRENSLTTSTPGNITVVPQPGIETRENKTQSAVDVNNVFTTELQKGEIAITSQQMNPEKDITSSTFILSPSSDSNNNAALRPLLGSETYLSPVTEE</sequence>
<evidence type="ECO:0000256" key="1">
    <source>
        <dbReference type="SAM" id="MobiDB-lite"/>
    </source>
</evidence>
<feature type="region of interest" description="Disordered" evidence="1">
    <location>
        <begin position="1"/>
        <end position="65"/>
    </location>
</feature>
<dbReference type="Proteomes" id="UP000663829">
    <property type="component" value="Unassembled WGS sequence"/>
</dbReference>
<dbReference type="AlphaFoldDB" id="A0A815GJJ5"/>